<dbReference type="RefSeq" id="WP_123083938.1">
    <property type="nucleotide sequence ID" value="NZ_RJAI01000006.1"/>
</dbReference>
<evidence type="ECO:0000313" key="2">
    <source>
        <dbReference type="Proteomes" id="UP000278162"/>
    </source>
</evidence>
<dbReference type="AlphaFoldDB" id="A0A3M8THI7"/>
<dbReference type="Proteomes" id="UP000278162">
    <property type="component" value="Unassembled WGS sequence"/>
</dbReference>
<sequence>MKSKSIQEQFGQELMDAVARFAKKEIATPEQLEEQDFKHVADDELRQALAETLYGARWLYKLGLALLANGDEQSAHVRVQVIDYASICEALLADMIVQAHANGMLAGEQHQFFDVRKKSPMNWGADPRTSIHKTTFEWRIIVSEESGIIDSSLATKLHTIRNHRNTVHLTLKIREGVAYYAGMARRAHTAMRLLIAQTQKWTTTLK</sequence>
<proteinExistence type="predicted"/>
<reference evidence="1 2" key="1">
    <citation type="submission" date="2018-10" db="EMBL/GenBank/DDBJ databases">
        <title>An outbreak of IMP-63 producing strain in France.</title>
        <authorList>
            <person name="Bour M."/>
            <person name="Liapis E."/>
            <person name="Plesiat P."/>
        </authorList>
    </citation>
    <scope>NUCLEOTIDE SEQUENCE [LARGE SCALE GENOMIC DNA]</scope>
    <source>
        <strain evidence="1 2">12917</strain>
    </source>
</reference>
<name>A0A3M8THI7_PSEPU</name>
<protein>
    <submittedName>
        <fullName evidence="1">Uncharacterized protein</fullName>
    </submittedName>
</protein>
<organism evidence="1 2">
    <name type="scientific">Pseudomonas putida</name>
    <name type="common">Arthrobacter siderocapsulatus</name>
    <dbReference type="NCBI Taxonomy" id="303"/>
    <lineage>
        <taxon>Bacteria</taxon>
        <taxon>Pseudomonadati</taxon>
        <taxon>Pseudomonadota</taxon>
        <taxon>Gammaproteobacteria</taxon>
        <taxon>Pseudomonadales</taxon>
        <taxon>Pseudomonadaceae</taxon>
        <taxon>Pseudomonas</taxon>
    </lineage>
</organism>
<comment type="caution">
    <text evidence="1">The sequence shown here is derived from an EMBL/GenBank/DDBJ whole genome shotgun (WGS) entry which is preliminary data.</text>
</comment>
<accession>A0A3M8THI7</accession>
<dbReference type="EMBL" id="RJAI01000006">
    <property type="protein sequence ID" value="RNF93001.1"/>
    <property type="molecule type" value="Genomic_DNA"/>
</dbReference>
<evidence type="ECO:0000313" key="1">
    <source>
        <dbReference type="EMBL" id="RNF93001.1"/>
    </source>
</evidence>
<gene>
    <name evidence="1" type="ORF">EFK07_04810</name>
</gene>